<evidence type="ECO:0000313" key="1">
    <source>
        <dbReference type="EMBL" id="QHU36685.1"/>
    </source>
</evidence>
<reference evidence="1" key="1">
    <citation type="journal article" date="2020" name="Nature">
        <title>Giant virus diversity and host interactions through global metagenomics.</title>
        <authorList>
            <person name="Schulz F."/>
            <person name="Roux S."/>
            <person name="Paez-Espino D."/>
            <person name="Jungbluth S."/>
            <person name="Walsh D.A."/>
            <person name="Denef V.J."/>
            <person name="McMahon K.D."/>
            <person name="Konstantinidis K.T."/>
            <person name="Eloe-Fadrosh E.A."/>
            <person name="Kyrpides N.C."/>
            <person name="Woyke T."/>
        </authorList>
    </citation>
    <scope>NUCLEOTIDE SEQUENCE</scope>
    <source>
        <strain evidence="1">GVMAG-S-1035124-57</strain>
    </source>
</reference>
<sequence length="281" mass="33254">MQSNHHINITFSTCWYSFKAKFDFSVYAEWIRNMLSNVRAYNLVIYTDEAGLASFDFNAYTAVNPRIRVVIKPFESFRNYALKDAWMANHEKNASLNKWVDWRVNALWSEKVHLVNETVARKYFDTEYYGWCDIGYFRGRTTGPLRDLTMSQLRGWPNPDKIAVLNPAKIYYGCVNNDWTQIENCIRILNHGRAGESVDPRLNFIAGGFFMLHKSKAEWWAVTYDTKLHRHMMDGRIIKDDQQIITDCVFSNDTQTHFHICREEENKCKYDAWFLFQRALM</sequence>
<dbReference type="AlphaFoldDB" id="A0A6C0M340"/>
<protein>
    <submittedName>
        <fullName evidence="1">Uncharacterized protein</fullName>
    </submittedName>
</protein>
<name>A0A6C0M340_9ZZZZ</name>
<proteinExistence type="predicted"/>
<dbReference type="EMBL" id="MN740631">
    <property type="protein sequence ID" value="QHU36685.1"/>
    <property type="molecule type" value="Genomic_DNA"/>
</dbReference>
<organism evidence="1">
    <name type="scientific">viral metagenome</name>
    <dbReference type="NCBI Taxonomy" id="1070528"/>
    <lineage>
        <taxon>unclassified sequences</taxon>
        <taxon>metagenomes</taxon>
        <taxon>organismal metagenomes</taxon>
    </lineage>
</organism>
<accession>A0A6C0M340</accession>